<organism evidence="3 4">
    <name type="scientific">Mesorhabditis spiculigera</name>
    <dbReference type="NCBI Taxonomy" id="96644"/>
    <lineage>
        <taxon>Eukaryota</taxon>
        <taxon>Metazoa</taxon>
        <taxon>Ecdysozoa</taxon>
        <taxon>Nematoda</taxon>
        <taxon>Chromadorea</taxon>
        <taxon>Rhabditida</taxon>
        <taxon>Rhabditina</taxon>
        <taxon>Rhabditomorpha</taxon>
        <taxon>Rhabditoidea</taxon>
        <taxon>Rhabditidae</taxon>
        <taxon>Mesorhabditinae</taxon>
        <taxon>Mesorhabditis</taxon>
    </lineage>
</organism>
<feature type="region of interest" description="Disordered" evidence="1">
    <location>
        <begin position="131"/>
        <end position="159"/>
    </location>
</feature>
<keyword evidence="2" id="KW-0732">Signal</keyword>
<keyword evidence="4" id="KW-1185">Reference proteome</keyword>
<evidence type="ECO:0000313" key="3">
    <source>
        <dbReference type="EMBL" id="CAJ0577664.1"/>
    </source>
</evidence>
<dbReference type="EMBL" id="CATQJA010002651">
    <property type="protein sequence ID" value="CAJ0577664.1"/>
    <property type="molecule type" value="Genomic_DNA"/>
</dbReference>
<accession>A0AA36CYF0</accession>
<reference evidence="3" key="1">
    <citation type="submission" date="2023-06" db="EMBL/GenBank/DDBJ databases">
        <authorList>
            <person name="Delattre M."/>
        </authorList>
    </citation>
    <scope>NUCLEOTIDE SEQUENCE</scope>
    <source>
        <strain evidence="3">AF72</strain>
    </source>
</reference>
<evidence type="ECO:0000313" key="4">
    <source>
        <dbReference type="Proteomes" id="UP001177023"/>
    </source>
</evidence>
<dbReference type="PANTHER" id="PTHR21749">
    <property type="entry name" value="PRION-LIKE- Q/N-RICH -DOMAIN-BEARING PROTEIN PROTEIN 24"/>
    <property type="match status" value="1"/>
</dbReference>
<feature type="signal peptide" evidence="2">
    <location>
        <begin position="1"/>
        <end position="18"/>
    </location>
</feature>
<evidence type="ECO:0000256" key="1">
    <source>
        <dbReference type="SAM" id="MobiDB-lite"/>
    </source>
</evidence>
<proteinExistence type="predicted"/>
<dbReference type="PANTHER" id="PTHR21749:SF6">
    <property type="entry name" value="ACTIVIN_RECP DOMAIN-CONTAINING PROTEIN"/>
    <property type="match status" value="1"/>
</dbReference>
<feature type="non-terminal residue" evidence="3">
    <location>
        <position position="1"/>
    </location>
</feature>
<sequence>MLLWLILMPICAATTSSSADISIERAAQSHEVRTTLKKFESESVTTKFRAAPPTIAMMQREREFDEAPRTTTTERPTTTKDPMLVDLDGPRPSSASSAGVKNQERKHQGDPNLIDIALNEPDVVRIAPNPDVGPQHPIPGSVPQNQAGSSIPEMGVGPRPEGRVESCYSGFSLLNGETVATGTQQCDEIGDYCYNATIHGPVVGSIGKAGCSTSRCKLAGAQNRCVDVEMMGYKVHFCCCNTGNLCNSKYTNLNVIEKGIEQIKDGFKFVDKILDMVG</sequence>
<feature type="chain" id="PRO_5041426062" evidence="2">
    <location>
        <begin position="19"/>
        <end position="278"/>
    </location>
</feature>
<dbReference type="Proteomes" id="UP001177023">
    <property type="component" value="Unassembled WGS sequence"/>
</dbReference>
<feature type="region of interest" description="Disordered" evidence="1">
    <location>
        <begin position="60"/>
        <end position="111"/>
    </location>
</feature>
<dbReference type="AlphaFoldDB" id="A0AA36CYF0"/>
<comment type="caution">
    <text evidence="3">The sequence shown here is derived from an EMBL/GenBank/DDBJ whole genome shotgun (WGS) entry which is preliminary data.</text>
</comment>
<gene>
    <name evidence="3" type="ORF">MSPICULIGERA_LOCUS15933</name>
</gene>
<evidence type="ECO:0000256" key="2">
    <source>
        <dbReference type="SAM" id="SignalP"/>
    </source>
</evidence>
<name>A0AA36CYF0_9BILA</name>
<protein>
    <submittedName>
        <fullName evidence="3">Uncharacterized protein</fullName>
    </submittedName>
</protein>